<keyword evidence="4 6" id="KW-0808">Transferase</keyword>
<dbReference type="GO" id="GO:0005829">
    <property type="term" value="C:cytosol"/>
    <property type="evidence" value="ECO:0007669"/>
    <property type="project" value="TreeGrafter"/>
</dbReference>
<evidence type="ECO:0000256" key="4">
    <source>
        <dbReference type="ARBA" id="ARBA00022679"/>
    </source>
</evidence>
<evidence type="ECO:0000256" key="2">
    <source>
        <dbReference type="ARBA" id="ARBA00022552"/>
    </source>
</evidence>
<feature type="binding site" evidence="6">
    <location>
        <position position="136"/>
    </location>
    <ligand>
        <name>S-adenosyl-L-methionine</name>
        <dbReference type="ChEBI" id="CHEBI:59789"/>
    </ligand>
</feature>
<dbReference type="Gene3D" id="3.40.50.150">
    <property type="entry name" value="Vaccinia Virus protein VP39"/>
    <property type="match status" value="1"/>
</dbReference>
<keyword evidence="1 6" id="KW-0963">Cytoplasm</keyword>
<dbReference type="RefSeq" id="WP_145848342.1">
    <property type="nucleotide sequence ID" value="NZ_CP042239.1"/>
</dbReference>
<dbReference type="InterPro" id="IPR029063">
    <property type="entry name" value="SAM-dependent_MTases_sf"/>
</dbReference>
<dbReference type="InterPro" id="IPR003682">
    <property type="entry name" value="rRNA_ssu_MeTfrase_G"/>
</dbReference>
<proteinExistence type="inferred from homology"/>
<keyword evidence="8" id="KW-1185">Reference proteome</keyword>
<evidence type="ECO:0000256" key="6">
    <source>
        <dbReference type="HAMAP-Rule" id="MF_00074"/>
    </source>
</evidence>
<evidence type="ECO:0000256" key="3">
    <source>
        <dbReference type="ARBA" id="ARBA00022603"/>
    </source>
</evidence>
<organism evidence="7 8">
    <name type="scientific">Sphingomonas suaedae</name>
    <dbReference type="NCBI Taxonomy" id="2599297"/>
    <lineage>
        <taxon>Bacteria</taxon>
        <taxon>Pseudomonadati</taxon>
        <taxon>Pseudomonadota</taxon>
        <taxon>Alphaproteobacteria</taxon>
        <taxon>Sphingomonadales</taxon>
        <taxon>Sphingomonadaceae</taxon>
        <taxon>Sphingomonas</taxon>
    </lineage>
</organism>
<dbReference type="HAMAP" id="MF_00074">
    <property type="entry name" value="16SrRNA_methyltr_G"/>
    <property type="match status" value="1"/>
</dbReference>
<evidence type="ECO:0000256" key="1">
    <source>
        <dbReference type="ARBA" id="ARBA00022490"/>
    </source>
</evidence>
<dbReference type="EC" id="2.1.1.170" evidence="6"/>
<protein>
    <recommendedName>
        <fullName evidence="6">Ribosomal RNA small subunit methyltransferase G</fullName>
        <ecNumber evidence="6">2.1.1.170</ecNumber>
    </recommendedName>
    <alternativeName>
        <fullName evidence="6">16S rRNA 7-methylguanosine methyltransferase</fullName>
        <shortName evidence="6">16S rRNA m7G methyltransferase</shortName>
    </alternativeName>
</protein>
<comment type="subcellular location">
    <subcellularLocation>
        <location evidence="6">Cytoplasm</location>
    </subcellularLocation>
</comment>
<reference evidence="7 8" key="1">
    <citation type="submission" date="2019-07" db="EMBL/GenBank/DDBJ databases">
        <title>Sphingomonas alkalisoli sp. nov., isolated from rhizosphere soil of Suaedae salsa.</title>
        <authorList>
            <person name="Zhang H."/>
            <person name="Xu L."/>
            <person name="Zhang J.-X."/>
            <person name="Sun J.-Q."/>
        </authorList>
    </citation>
    <scope>NUCLEOTIDE SEQUENCE [LARGE SCALE GENOMIC DNA]</scope>
    <source>
        <strain evidence="7 8">XS-10</strain>
    </source>
</reference>
<dbReference type="OrthoDB" id="9808773at2"/>
<comment type="catalytic activity">
    <reaction evidence="6">
        <text>guanosine(527) in 16S rRNA + S-adenosyl-L-methionine = N(7)-methylguanosine(527) in 16S rRNA + S-adenosyl-L-homocysteine</text>
        <dbReference type="Rhea" id="RHEA:42732"/>
        <dbReference type="Rhea" id="RHEA-COMP:10209"/>
        <dbReference type="Rhea" id="RHEA-COMP:10210"/>
        <dbReference type="ChEBI" id="CHEBI:57856"/>
        <dbReference type="ChEBI" id="CHEBI:59789"/>
        <dbReference type="ChEBI" id="CHEBI:74269"/>
        <dbReference type="ChEBI" id="CHEBI:74480"/>
        <dbReference type="EC" id="2.1.1.170"/>
    </reaction>
</comment>
<accession>A0A518RHZ7</accession>
<dbReference type="PANTHER" id="PTHR31760">
    <property type="entry name" value="S-ADENOSYL-L-METHIONINE-DEPENDENT METHYLTRANSFERASES SUPERFAMILY PROTEIN"/>
    <property type="match status" value="1"/>
</dbReference>
<evidence type="ECO:0000256" key="5">
    <source>
        <dbReference type="ARBA" id="ARBA00022691"/>
    </source>
</evidence>
<feature type="binding site" evidence="6">
    <location>
        <position position="73"/>
    </location>
    <ligand>
        <name>S-adenosyl-L-methionine</name>
        <dbReference type="ChEBI" id="CHEBI:59789"/>
    </ligand>
</feature>
<keyword evidence="5 6" id="KW-0949">S-adenosyl-L-methionine</keyword>
<keyword evidence="3 6" id="KW-0489">Methyltransferase</keyword>
<sequence length="203" mass="22422">MTEDDARDWIRARHDVSRETRLAKFVDLVRQEAPRQNLVAPSTLNQIWARHIVDSAQLLDHIDGAGGVWLDIGSGAGLPGLVLAILRDDPVELVEPRKLRTAFLEAASAELGLNNVIVRTAKVERTEGYAAIVTARAVASLDSLFRIAAHRTDSSTIWVLPKGRNAQSEVEDARLWWQGSFHVEPSVTAPDSLIVIAKEVRPR</sequence>
<name>A0A518RHZ7_9SPHN</name>
<dbReference type="GO" id="GO:0070043">
    <property type="term" value="F:rRNA (guanine-N7-)-methyltransferase activity"/>
    <property type="evidence" value="ECO:0007669"/>
    <property type="project" value="UniProtKB-UniRule"/>
</dbReference>
<dbReference type="PANTHER" id="PTHR31760:SF0">
    <property type="entry name" value="S-ADENOSYL-L-METHIONINE-DEPENDENT METHYLTRANSFERASES SUPERFAMILY PROTEIN"/>
    <property type="match status" value="1"/>
</dbReference>
<gene>
    <name evidence="6 7" type="primary">rsmG</name>
    <name evidence="7" type="ORF">FPZ54_14520</name>
</gene>
<dbReference type="NCBIfam" id="TIGR00138">
    <property type="entry name" value="rsmG_gidB"/>
    <property type="match status" value="1"/>
</dbReference>
<dbReference type="KEGG" id="ssua:FPZ54_14520"/>
<dbReference type="SUPFAM" id="SSF53335">
    <property type="entry name" value="S-adenosyl-L-methionine-dependent methyltransferases"/>
    <property type="match status" value="1"/>
</dbReference>
<dbReference type="Pfam" id="PF02527">
    <property type="entry name" value="GidB"/>
    <property type="match status" value="1"/>
</dbReference>
<dbReference type="Proteomes" id="UP000318055">
    <property type="component" value="Chromosome"/>
</dbReference>
<dbReference type="EMBL" id="CP042239">
    <property type="protein sequence ID" value="QDX27097.1"/>
    <property type="molecule type" value="Genomic_DNA"/>
</dbReference>
<dbReference type="AlphaFoldDB" id="A0A518RHZ7"/>
<comment type="similarity">
    <text evidence="6">Belongs to the methyltransferase superfamily. RNA methyltransferase RsmG family.</text>
</comment>
<keyword evidence="2 6" id="KW-0698">rRNA processing</keyword>
<feature type="binding site" evidence="6">
    <location>
        <position position="78"/>
    </location>
    <ligand>
        <name>S-adenosyl-L-methionine</name>
        <dbReference type="ChEBI" id="CHEBI:59789"/>
    </ligand>
</feature>
<evidence type="ECO:0000313" key="8">
    <source>
        <dbReference type="Proteomes" id="UP000318055"/>
    </source>
</evidence>
<evidence type="ECO:0000313" key="7">
    <source>
        <dbReference type="EMBL" id="QDX27097.1"/>
    </source>
</evidence>
<comment type="caution">
    <text evidence="6">Lacks conserved residue(s) required for the propagation of feature annotation.</text>
</comment>
<comment type="function">
    <text evidence="6">Specifically methylates the N7 position of guanine in position 527 of 16S rRNA.</text>
</comment>
<feature type="binding site" evidence="6">
    <location>
        <begin position="123"/>
        <end position="124"/>
    </location>
    <ligand>
        <name>S-adenosyl-L-methionine</name>
        <dbReference type="ChEBI" id="CHEBI:59789"/>
    </ligand>
</feature>